<name>A0ABN2E9R9_9ACTN</name>
<proteinExistence type="predicted"/>
<evidence type="ECO:0000313" key="1">
    <source>
        <dbReference type="EMBL" id="GAA1599851.1"/>
    </source>
</evidence>
<dbReference type="Proteomes" id="UP001500190">
    <property type="component" value="Unassembled WGS sequence"/>
</dbReference>
<reference evidence="1 2" key="1">
    <citation type="journal article" date="2019" name="Int. J. Syst. Evol. Microbiol.">
        <title>The Global Catalogue of Microorganisms (GCM) 10K type strain sequencing project: providing services to taxonomists for standard genome sequencing and annotation.</title>
        <authorList>
            <consortium name="The Broad Institute Genomics Platform"/>
            <consortium name="The Broad Institute Genome Sequencing Center for Infectious Disease"/>
            <person name="Wu L."/>
            <person name="Ma J."/>
        </authorList>
    </citation>
    <scope>NUCLEOTIDE SEQUENCE [LARGE SCALE GENOMIC DNA]</scope>
    <source>
        <strain evidence="1 2">JCM 14304</strain>
    </source>
</reference>
<gene>
    <name evidence="1" type="ORF">GCM10009742_54670</name>
</gene>
<dbReference type="InterPro" id="IPR046080">
    <property type="entry name" value="DUF6098"/>
</dbReference>
<protein>
    <submittedName>
        <fullName evidence="1">Uncharacterized protein</fullName>
    </submittedName>
</protein>
<organism evidence="1 2">
    <name type="scientific">Kribbella karoonensis</name>
    <dbReference type="NCBI Taxonomy" id="324851"/>
    <lineage>
        <taxon>Bacteria</taxon>
        <taxon>Bacillati</taxon>
        <taxon>Actinomycetota</taxon>
        <taxon>Actinomycetes</taxon>
        <taxon>Propionibacteriales</taxon>
        <taxon>Kribbellaceae</taxon>
        <taxon>Kribbella</taxon>
    </lineage>
</organism>
<dbReference type="EMBL" id="BAAAND010000008">
    <property type="protein sequence ID" value="GAA1599851.1"/>
    <property type="molecule type" value="Genomic_DNA"/>
</dbReference>
<sequence>MTSPLFAPGTAHRDPRQVDDLAGVVDLVETCSPVYLRYSEGPLADERDGPSRDYEADVQLPGLSVTTVEPEAWWPRATIEWVARRLLKYAELGAERDRYPWLLTGQIAGYGPDHEPLIVNARPLARIGSKALRQAESVYRQHFRVGQDST</sequence>
<accession>A0ABN2E9R9</accession>
<dbReference type="RefSeq" id="WP_344196345.1">
    <property type="nucleotide sequence ID" value="NZ_BAAAND010000008.1"/>
</dbReference>
<keyword evidence="2" id="KW-1185">Reference proteome</keyword>
<dbReference type="Pfam" id="PF19593">
    <property type="entry name" value="DUF6098"/>
    <property type="match status" value="1"/>
</dbReference>
<comment type="caution">
    <text evidence="1">The sequence shown here is derived from an EMBL/GenBank/DDBJ whole genome shotgun (WGS) entry which is preliminary data.</text>
</comment>
<evidence type="ECO:0000313" key="2">
    <source>
        <dbReference type="Proteomes" id="UP001500190"/>
    </source>
</evidence>